<keyword evidence="2" id="KW-1185">Reference proteome</keyword>
<reference evidence="1 2" key="1">
    <citation type="journal article" date="2019" name="Nat. Ecol. Evol.">
        <title>Megaphylogeny resolves global patterns of mushroom evolution.</title>
        <authorList>
            <person name="Varga T."/>
            <person name="Krizsan K."/>
            <person name="Foldi C."/>
            <person name="Dima B."/>
            <person name="Sanchez-Garcia M."/>
            <person name="Sanchez-Ramirez S."/>
            <person name="Szollosi G.J."/>
            <person name="Szarkandi J.G."/>
            <person name="Papp V."/>
            <person name="Albert L."/>
            <person name="Andreopoulos W."/>
            <person name="Angelini C."/>
            <person name="Antonin V."/>
            <person name="Barry K.W."/>
            <person name="Bougher N.L."/>
            <person name="Buchanan P."/>
            <person name="Buyck B."/>
            <person name="Bense V."/>
            <person name="Catcheside P."/>
            <person name="Chovatia M."/>
            <person name="Cooper J."/>
            <person name="Damon W."/>
            <person name="Desjardin D."/>
            <person name="Finy P."/>
            <person name="Geml J."/>
            <person name="Haridas S."/>
            <person name="Hughes K."/>
            <person name="Justo A."/>
            <person name="Karasinski D."/>
            <person name="Kautmanova I."/>
            <person name="Kiss B."/>
            <person name="Kocsube S."/>
            <person name="Kotiranta H."/>
            <person name="LaButti K.M."/>
            <person name="Lechner B.E."/>
            <person name="Liimatainen K."/>
            <person name="Lipzen A."/>
            <person name="Lukacs Z."/>
            <person name="Mihaltcheva S."/>
            <person name="Morgado L.N."/>
            <person name="Niskanen T."/>
            <person name="Noordeloos M.E."/>
            <person name="Ohm R.A."/>
            <person name="Ortiz-Santana B."/>
            <person name="Ovrebo C."/>
            <person name="Racz N."/>
            <person name="Riley R."/>
            <person name="Savchenko A."/>
            <person name="Shiryaev A."/>
            <person name="Soop K."/>
            <person name="Spirin V."/>
            <person name="Szebenyi C."/>
            <person name="Tomsovsky M."/>
            <person name="Tulloss R.E."/>
            <person name="Uehling J."/>
            <person name="Grigoriev I.V."/>
            <person name="Vagvolgyi C."/>
            <person name="Papp T."/>
            <person name="Martin F.M."/>
            <person name="Miettinen O."/>
            <person name="Hibbett D.S."/>
            <person name="Nagy L.G."/>
        </authorList>
    </citation>
    <scope>NUCLEOTIDE SEQUENCE [LARGE SCALE GENOMIC DNA]</scope>
    <source>
        <strain evidence="1 2">NL-1719</strain>
    </source>
</reference>
<evidence type="ECO:0000313" key="1">
    <source>
        <dbReference type="EMBL" id="TFK76887.1"/>
    </source>
</evidence>
<name>A0ACD3BGY4_9AGAR</name>
<organism evidence="1 2">
    <name type="scientific">Pluteus cervinus</name>
    <dbReference type="NCBI Taxonomy" id="181527"/>
    <lineage>
        <taxon>Eukaryota</taxon>
        <taxon>Fungi</taxon>
        <taxon>Dikarya</taxon>
        <taxon>Basidiomycota</taxon>
        <taxon>Agaricomycotina</taxon>
        <taxon>Agaricomycetes</taxon>
        <taxon>Agaricomycetidae</taxon>
        <taxon>Agaricales</taxon>
        <taxon>Pluteineae</taxon>
        <taxon>Pluteaceae</taxon>
        <taxon>Pluteus</taxon>
    </lineage>
</organism>
<evidence type="ECO:0000313" key="2">
    <source>
        <dbReference type="Proteomes" id="UP000308600"/>
    </source>
</evidence>
<sequence length="729" mass="81716">MRPMRLPHLKRNNTGPSNPYIAASSAPPVRINPSSSPPSTPTAPTSTPAPAPALPGISTKQRLGALAMEAVPTKVVKKYNQPKTDLRTLQSLKMKKTSNIPQTDNSQKEASGSNIKKVLQPLPAPQLDDFFEDMPYTDEPMSMAPPVDPPPRGTQQLPSRKNSLLQSPKSAQTEVDKFLQSVMPSSMAGPLMPAPERPQEVQPPKSLIAPAAKPQLPTRIPKKYKWNGQFNYESGGTIKSLCNVALSDCTDPPVQGMRFKIALDPMTELELTSFHDAADLGPILQACKPAEQLARLDPQDDVDTEPLKTFARYMGRMQKVGLIPLELDNIVVAHMVLFSPSLKNLLGQFNVPVELSTNATLIAALVPWTLSRVQIEQEWRRPLASLVASKPPKLEYQAFMERTRWDKSTRTKPADQQALRLLKPSKMWHDYMSSSTERPWSTWDGVDRGPNPTTTFPKVEYNLLASLLSHYAKPSDNWRVLFIHIGALSTVHLCRHFVEKRARRSDCALFTYGTHHSFPPEEWGIKEIYNCGGVVTFAPHVLMRDPVGIAELINEVDEHPLWLGYILPSAIGLAARLLYPDEQPQQMLARPEFALRPILNAIEEGKISLISRPPDLVHSSETERAGWISKYFWQQPSDALDMLEVCLSAFTSKYSNAPRNRWVLDFEGEITEDLLAMQLQPALMRQYRRYVVVADDHKVNPMDRVEWSYLSSFTFGDDFSLKFAPPEIA</sequence>
<accession>A0ACD3BGY4</accession>
<dbReference type="EMBL" id="ML208259">
    <property type="protein sequence ID" value="TFK76887.1"/>
    <property type="molecule type" value="Genomic_DNA"/>
</dbReference>
<dbReference type="Proteomes" id="UP000308600">
    <property type="component" value="Unassembled WGS sequence"/>
</dbReference>
<protein>
    <submittedName>
        <fullName evidence="1">Uncharacterized protein</fullName>
    </submittedName>
</protein>
<gene>
    <name evidence="1" type="ORF">BDN72DRAFT_15333</name>
</gene>
<proteinExistence type="predicted"/>